<dbReference type="Proteomes" id="UP000000488">
    <property type="component" value="Chromosome"/>
</dbReference>
<accession>F8CHG9</accession>
<dbReference type="HOGENOM" id="CLU_3397526_0_0_7"/>
<gene>
    <name evidence="2" type="ordered locus">LILAB_21940</name>
</gene>
<dbReference type="KEGG" id="mfu:LILAB_21940"/>
<sequence length="31" mass="3398">MGLLEPGLPGLDGVRHCSQARQNQSEFTSIR</sequence>
<proteinExistence type="predicted"/>
<dbReference type="AlphaFoldDB" id="F8CHG9"/>
<organism evidence="2 3">
    <name type="scientific">Myxococcus fulvus (strain ATCC BAA-855 / HW-1)</name>
    <dbReference type="NCBI Taxonomy" id="483219"/>
    <lineage>
        <taxon>Bacteria</taxon>
        <taxon>Pseudomonadati</taxon>
        <taxon>Myxococcota</taxon>
        <taxon>Myxococcia</taxon>
        <taxon>Myxococcales</taxon>
        <taxon>Cystobacterineae</taxon>
        <taxon>Myxococcaceae</taxon>
        <taxon>Myxococcus</taxon>
    </lineage>
</organism>
<dbReference type="EMBL" id="CP002830">
    <property type="protein sequence ID" value="AEI66287.1"/>
    <property type="molecule type" value="Genomic_DNA"/>
</dbReference>
<protein>
    <submittedName>
        <fullName evidence="2">Uncharacterized protein</fullName>
    </submittedName>
</protein>
<evidence type="ECO:0000313" key="2">
    <source>
        <dbReference type="EMBL" id="AEI66287.1"/>
    </source>
</evidence>
<dbReference type="STRING" id="483219.LILAB_21940"/>
<evidence type="ECO:0000313" key="3">
    <source>
        <dbReference type="Proteomes" id="UP000000488"/>
    </source>
</evidence>
<feature type="compositionally biased region" description="Polar residues" evidence="1">
    <location>
        <begin position="19"/>
        <end position="31"/>
    </location>
</feature>
<evidence type="ECO:0000256" key="1">
    <source>
        <dbReference type="SAM" id="MobiDB-lite"/>
    </source>
</evidence>
<name>F8CHG9_MYXFH</name>
<feature type="region of interest" description="Disordered" evidence="1">
    <location>
        <begin position="1"/>
        <end position="31"/>
    </location>
</feature>
<reference evidence="2 3" key="1">
    <citation type="journal article" date="2011" name="J. Bacteriol.">
        <title>Genome sequence of the halotolerant marine bacterium Myxococcus fulvus HW-1.</title>
        <authorList>
            <person name="Li Z.F."/>
            <person name="Li X."/>
            <person name="Liu H."/>
            <person name="Liu X."/>
            <person name="Han K."/>
            <person name="Wu Z.H."/>
            <person name="Hu W."/>
            <person name="Li F.F."/>
            <person name="Li Y.Z."/>
        </authorList>
    </citation>
    <scope>NUCLEOTIDE SEQUENCE [LARGE SCALE GENOMIC DNA]</scope>
    <source>
        <strain evidence="3">ATCC BAA-855 / HW-1</strain>
    </source>
</reference>
<feature type="compositionally biased region" description="Low complexity" evidence="1">
    <location>
        <begin position="1"/>
        <end position="12"/>
    </location>
</feature>